<dbReference type="InterPro" id="IPR036259">
    <property type="entry name" value="MFS_trans_sf"/>
</dbReference>
<keyword evidence="5" id="KW-0175">Coiled coil</keyword>
<keyword evidence="2 7" id="KW-0812">Transmembrane</keyword>
<dbReference type="PANTHER" id="PTHR23502:SF76">
    <property type="entry name" value="POLYAMINE TRANSPORT PROTEIN"/>
    <property type="match status" value="1"/>
</dbReference>
<reference evidence="8" key="1">
    <citation type="journal article" date="2020" name="Stud. Mycol.">
        <title>101 Dothideomycetes genomes: a test case for predicting lifestyles and emergence of pathogens.</title>
        <authorList>
            <person name="Haridas S."/>
            <person name="Albert R."/>
            <person name="Binder M."/>
            <person name="Bloem J."/>
            <person name="Labutti K."/>
            <person name="Salamov A."/>
            <person name="Andreopoulos B."/>
            <person name="Baker S."/>
            <person name="Barry K."/>
            <person name="Bills G."/>
            <person name="Bluhm B."/>
            <person name="Cannon C."/>
            <person name="Castanera R."/>
            <person name="Culley D."/>
            <person name="Daum C."/>
            <person name="Ezra D."/>
            <person name="Gonzalez J."/>
            <person name="Henrissat B."/>
            <person name="Kuo A."/>
            <person name="Liang C."/>
            <person name="Lipzen A."/>
            <person name="Lutzoni F."/>
            <person name="Magnuson J."/>
            <person name="Mondo S."/>
            <person name="Nolan M."/>
            <person name="Ohm R."/>
            <person name="Pangilinan J."/>
            <person name="Park H.-J."/>
            <person name="Ramirez L."/>
            <person name="Alfaro M."/>
            <person name="Sun H."/>
            <person name="Tritt A."/>
            <person name="Yoshinaga Y."/>
            <person name="Zwiers L.-H."/>
            <person name="Turgeon B."/>
            <person name="Goodwin S."/>
            <person name="Spatafora J."/>
            <person name="Crous P."/>
            <person name="Grigoriev I."/>
        </authorList>
    </citation>
    <scope>NUCLEOTIDE SEQUENCE</scope>
    <source>
        <strain evidence="8">ATCC 74209</strain>
    </source>
</reference>
<feature type="transmembrane region" description="Helical" evidence="7">
    <location>
        <begin position="840"/>
        <end position="859"/>
    </location>
</feature>
<feature type="compositionally biased region" description="Basic and acidic residues" evidence="6">
    <location>
        <begin position="430"/>
        <end position="442"/>
    </location>
</feature>
<dbReference type="GO" id="GO:0005886">
    <property type="term" value="C:plasma membrane"/>
    <property type="evidence" value="ECO:0007669"/>
    <property type="project" value="TreeGrafter"/>
</dbReference>
<feature type="transmembrane region" description="Helical" evidence="7">
    <location>
        <begin position="915"/>
        <end position="936"/>
    </location>
</feature>
<evidence type="ECO:0000256" key="4">
    <source>
        <dbReference type="ARBA" id="ARBA00023136"/>
    </source>
</evidence>
<keyword evidence="3 7" id="KW-1133">Transmembrane helix</keyword>
<feature type="compositionally biased region" description="Polar residues" evidence="6">
    <location>
        <begin position="1"/>
        <end position="12"/>
    </location>
</feature>
<comment type="caution">
    <text evidence="8">The sequence shown here is derived from an EMBL/GenBank/DDBJ whole genome shotgun (WGS) entry which is preliminary data.</text>
</comment>
<feature type="transmembrane region" description="Helical" evidence="7">
    <location>
        <begin position="536"/>
        <end position="556"/>
    </location>
</feature>
<dbReference type="Gene3D" id="1.20.1250.20">
    <property type="entry name" value="MFS general substrate transporter like domains"/>
    <property type="match status" value="1"/>
</dbReference>
<dbReference type="GO" id="GO:0022857">
    <property type="term" value="F:transmembrane transporter activity"/>
    <property type="evidence" value="ECO:0007669"/>
    <property type="project" value="TreeGrafter"/>
</dbReference>
<evidence type="ECO:0000256" key="5">
    <source>
        <dbReference type="SAM" id="Coils"/>
    </source>
</evidence>
<evidence type="ECO:0000256" key="3">
    <source>
        <dbReference type="ARBA" id="ARBA00022989"/>
    </source>
</evidence>
<feature type="region of interest" description="Disordered" evidence="6">
    <location>
        <begin position="1"/>
        <end position="172"/>
    </location>
</feature>
<dbReference type="AlphaFoldDB" id="A0A9P4JCC8"/>
<feature type="coiled-coil region" evidence="5">
    <location>
        <begin position="238"/>
        <end position="269"/>
    </location>
</feature>
<feature type="compositionally biased region" description="Low complexity" evidence="6">
    <location>
        <begin position="151"/>
        <end position="164"/>
    </location>
</feature>
<feature type="transmembrane region" description="Helical" evidence="7">
    <location>
        <begin position="722"/>
        <end position="741"/>
    </location>
</feature>
<sequence>MTTMVNVRPATSESKDTDSIGATSKVTSRKRRRLAPGITAKQLPWLDGKLSSFSSTASDKRKNPLDAKPAIPPRAARIEEVSSKFKNSPQGSFLKARSGLRAVGSTPALHRGSVNSPFRRRGSSMEPRVPSPHSNYKLSRSSPHLDGQETSSLKGSPPASSSYSPEDKSSDRIVDMVEDVPPRRGSLAHVSAHLKDLESPSPEMPGKYKHSVHFIPMPPPMVHSDQGSLMGPARRHNLEHAETNLDTAIERLEDLVQEAALVAEDSADQGQLEEMREIIEGATDTLQRTSSIPAKHLMATGSPLRVSSSSESSVSSSDASSESSRSSQDLETRPNLRHQLRHPQQRNEGSFPIHTNPYHAYKRADSWPTAPPHPSESVVLDWPNKNSNRSQSRRTNLSLDSTDSLTSPREVGVRPMSDKVNVPPPLQTPLHDHVHLRADSPRGRPRVRGARLHKRRVRSDAGAPPRRLRVKSPGYDSPLEDEEDLLPRDPKEFHKSEYLSSELRLRDQVHYHTFGIARHHRQQPIARNWKTGKKRITATIACINTALLGIIVGIYAGEVPRIQYILADEKHHVIVGNVVLYFGMAISTFLTWPLPLLHGRKPYILGALALALPLQFPQAIVVSSPRSPLKSGYKVGLLLSRAASGLVLGFANVNFITVLLDLFGASLQSRNPHQELVVHYDVRRHGGGMGLWLGIWSWCSIGSLAIGFQIGAGIIESKTPDWGFYIVVILLMVALLLNISAPETRRSAYRRSVTEVYDRDENFIMRRVARGEIKLHMKTKGPRYWFEEVGAGIKLSIMMMCQAGFAVLAVYLAWIYAQIVLVIVLLGALLSRNYKWHSRFVGLGVMSIAVGALLATPLTKAGFFSRERKAAFRTDSMTFEKQVTWTSHLVRRCIFTLALPLMGLAYTLSSAGRPVHWIIPIVFAGAVGFLSVLAIAECIGLIMETFDTCDLQPGVNTKHRLQSMVIEDKRRRTNYSSFPRVSAGIFASQTLAFMGAAVATEVGGILTRRIGAQASTGVTAGILLFLTILLILVLWRFKDVQVIPNYAFGTRRDTKAWEDFRRLEKEKDGWRPVVIGNPSGKFRRMSILELGGLSRWTEIRKLNFLIKEEVKEKPKRAYV</sequence>
<dbReference type="OrthoDB" id="10250282at2759"/>
<proteinExistence type="predicted"/>
<name>A0A9P4JCC8_9PLEO</name>
<dbReference type="Proteomes" id="UP000799536">
    <property type="component" value="Unassembled WGS sequence"/>
</dbReference>
<feature type="transmembrane region" description="Helical" evidence="7">
    <location>
        <begin position="688"/>
        <end position="710"/>
    </location>
</feature>
<feature type="compositionally biased region" description="Low complexity" evidence="6">
    <location>
        <begin position="397"/>
        <end position="407"/>
    </location>
</feature>
<feature type="transmembrane region" description="Helical" evidence="7">
    <location>
        <begin position="571"/>
        <end position="591"/>
    </location>
</feature>
<feature type="compositionally biased region" description="Basic residues" evidence="6">
    <location>
        <begin position="335"/>
        <end position="344"/>
    </location>
</feature>
<feature type="region of interest" description="Disordered" evidence="6">
    <location>
        <begin position="298"/>
        <end position="485"/>
    </location>
</feature>
<feature type="transmembrane region" description="Helical" evidence="7">
    <location>
        <begin position="803"/>
        <end position="828"/>
    </location>
</feature>
<evidence type="ECO:0000313" key="9">
    <source>
        <dbReference type="Proteomes" id="UP000799536"/>
    </source>
</evidence>
<feature type="compositionally biased region" description="Basic residues" evidence="6">
    <location>
        <begin position="443"/>
        <end position="457"/>
    </location>
</feature>
<keyword evidence="9" id="KW-1185">Reference proteome</keyword>
<evidence type="ECO:0000256" key="6">
    <source>
        <dbReference type="SAM" id="MobiDB-lite"/>
    </source>
</evidence>
<feature type="compositionally biased region" description="Polar residues" evidence="6">
    <location>
        <begin position="384"/>
        <end position="396"/>
    </location>
</feature>
<evidence type="ECO:0000313" key="8">
    <source>
        <dbReference type="EMBL" id="KAF2196713.1"/>
    </source>
</evidence>
<protein>
    <recommendedName>
        <fullName evidence="10">MFS general substrate transporter</fullName>
    </recommendedName>
</protein>
<accession>A0A9P4JCC8</accession>
<feature type="transmembrane region" description="Helical" evidence="7">
    <location>
        <begin position="603"/>
        <end position="622"/>
    </location>
</feature>
<dbReference type="PANTHER" id="PTHR23502">
    <property type="entry name" value="MAJOR FACILITATOR SUPERFAMILY"/>
    <property type="match status" value="1"/>
</dbReference>
<keyword evidence="4 7" id="KW-0472">Membrane</keyword>
<organism evidence="8 9">
    <name type="scientific">Delitschia confertaspora ATCC 74209</name>
    <dbReference type="NCBI Taxonomy" id="1513339"/>
    <lineage>
        <taxon>Eukaryota</taxon>
        <taxon>Fungi</taxon>
        <taxon>Dikarya</taxon>
        <taxon>Ascomycota</taxon>
        <taxon>Pezizomycotina</taxon>
        <taxon>Dothideomycetes</taxon>
        <taxon>Pleosporomycetidae</taxon>
        <taxon>Pleosporales</taxon>
        <taxon>Delitschiaceae</taxon>
        <taxon>Delitschia</taxon>
    </lineage>
</organism>
<evidence type="ECO:0000256" key="7">
    <source>
        <dbReference type="SAM" id="Phobius"/>
    </source>
</evidence>
<feature type="transmembrane region" description="Helical" evidence="7">
    <location>
        <begin position="889"/>
        <end position="909"/>
    </location>
</feature>
<evidence type="ECO:0000256" key="1">
    <source>
        <dbReference type="ARBA" id="ARBA00004141"/>
    </source>
</evidence>
<evidence type="ECO:0008006" key="10">
    <source>
        <dbReference type="Google" id="ProtNLM"/>
    </source>
</evidence>
<gene>
    <name evidence="8" type="ORF">GQ43DRAFT_242571</name>
</gene>
<comment type="subcellular location">
    <subcellularLocation>
        <location evidence="1">Membrane</location>
        <topology evidence="1">Multi-pass membrane protein</topology>
    </subcellularLocation>
</comment>
<feature type="compositionally biased region" description="Polar residues" evidence="6">
    <location>
        <begin position="132"/>
        <end position="142"/>
    </location>
</feature>
<dbReference type="EMBL" id="ML994337">
    <property type="protein sequence ID" value="KAF2196713.1"/>
    <property type="molecule type" value="Genomic_DNA"/>
</dbReference>
<feature type="compositionally biased region" description="Low complexity" evidence="6">
    <location>
        <begin position="305"/>
        <end position="327"/>
    </location>
</feature>
<dbReference type="SUPFAM" id="SSF103473">
    <property type="entry name" value="MFS general substrate transporter"/>
    <property type="match status" value="1"/>
</dbReference>
<feature type="transmembrane region" description="Helical" evidence="7">
    <location>
        <begin position="1010"/>
        <end position="1035"/>
    </location>
</feature>
<evidence type="ECO:0000256" key="2">
    <source>
        <dbReference type="ARBA" id="ARBA00022692"/>
    </source>
</evidence>
<feature type="transmembrane region" description="Helical" evidence="7">
    <location>
        <begin position="642"/>
        <end position="667"/>
    </location>
</feature>
<feature type="transmembrane region" description="Helical" evidence="7">
    <location>
        <begin position="978"/>
        <end position="998"/>
    </location>
</feature>